<dbReference type="Gene3D" id="3.90.550.10">
    <property type="entry name" value="Spore Coat Polysaccharide Biosynthesis Protein SpsA, Chain A"/>
    <property type="match status" value="1"/>
</dbReference>
<accession>A0ABN2DGJ6</accession>
<dbReference type="InterPro" id="IPR029044">
    <property type="entry name" value="Nucleotide-diphossugar_trans"/>
</dbReference>
<dbReference type="EMBL" id="BAAAOS010000019">
    <property type="protein sequence ID" value="GAA1575449.1"/>
    <property type="molecule type" value="Genomic_DNA"/>
</dbReference>
<evidence type="ECO:0000313" key="2">
    <source>
        <dbReference type="Proteomes" id="UP001500393"/>
    </source>
</evidence>
<organism evidence="1 2">
    <name type="scientific">Kribbella sancticallisti</name>
    <dbReference type="NCBI Taxonomy" id="460087"/>
    <lineage>
        <taxon>Bacteria</taxon>
        <taxon>Bacillati</taxon>
        <taxon>Actinomycetota</taxon>
        <taxon>Actinomycetes</taxon>
        <taxon>Propionibacteriales</taxon>
        <taxon>Kribbellaceae</taxon>
        <taxon>Kribbella</taxon>
    </lineage>
</organism>
<sequence>MPDHGLVAADGKPLRARSCGACGSSAGKPVLGFAACGAVMRRDAFLGVGGFDPVVFFGGEETRVALDLAADGWQLRYFPELIVHHHPSSNRQSEATHRARIARNLLLTAVMRRPWPVVDAHLKNAARSGPGRRGLASAARALPRALVRRRQIPDWLEAELRHLENWEAEFRRKRLSELPNSG</sequence>
<comment type="caution">
    <text evidence="1">The sequence shown here is derived from an EMBL/GenBank/DDBJ whole genome shotgun (WGS) entry which is preliminary data.</text>
</comment>
<evidence type="ECO:0000313" key="1">
    <source>
        <dbReference type="EMBL" id="GAA1575449.1"/>
    </source>
</evidence>
<protein>
    <recommendedName>
        <fullName evidence="3">Glycosyl transferase family 2</fullName>
    </recommendedName>
</protein>
<evidence type="ECO:0008006" key="3">
    <source>
        <dbReference type="Google" id="ProtNLM"/>
    </source>
</evidence>
<name>A0ABN2DGJ6_9ACTN</name>
<reference evidence="1 2" key="1">
    <citation type="journal article" date="2019" name="Int. J. Syst. Evol. Microbiol.">
        <title>The Global Catalogue of Microorganisms (GCM) 10K type strain sequencing project: providing services to taxonomists for standard genome sequencing and annotation.</title>
        <authorList>
            <consortium name="The Broad Institute Genomics Platform"/>
            <consortium name="The Broad Institute Genome Sequencing Center for Infectious Disease"/>
            <person name="Wu L."/>
            <person name="Ma J."/>
        </authorList>
    </citation>
    <scope>NUCLEOTIDE SEQUENCE [LARGE SCALE GENOMIC DNA]</scope>
    <source>
        <strain evidence="1 2">JCM 14969</strain>
    </source>
</reference>
<keyword evidence="2" id="KW-1185">Reference proteome</keyword>
<dbReference type="SUPFAM" id="SSF53448">
    <property type="entry name" value="Nucleotide-diphospho-sugar transferases"/>
    <property type="match status" value="1"/>
</dbReference>
<proteinExistence type="predicted"/>
<dbReference type="Proteomes" id="UP001500393">
    <property type="component" value="Unassembled WGS sequence"/>
</dbReference>
<gene>
    <name evidence="1" type="ORF">GCM10009789_31080</name>
</gene>